<dbReference type="Proteomes" id="UP001274830">
    <property type="component" value="Unassembled WGS sequence"/>
</dbReference>
<protein>
    <submittedName>
        <fullName evidence="1">Uncharacterized protein</fullName>
    </submittedName>
</protein>
<reference evidence="1" key="1">
    <citation type="submission" date="2023-07" db="EMBL/GenBank/DDBJ databases">
        <title>Black Yeasts Isolated from many extreme environments.</title>
        <authorList>
            <person name="Coleine C."/>
            <person name="Stajich J.E."/>
            <person name="Selbmann L."/>
        </authorList>
    </citation>
    <scope>NUCLEOTIDE SEQUENCE</scope>
    <source>
        <strain evidence="1">CCFEE 5485</strain>
    </source>
</reference>
<accession>A0AAE0TRQ1</accession>
<sequence length="264" mass="30496">MEQAGVDLIEYGRKESGIWQLESRLADMAFWYGKTPSDWTLKTQIVDLEEWPDEVRPGDSCSVKILLRCLEAMPGDFPNDSYRPTTIFWDPQMFEHVWGSWRKVSEIEVMWHLHPSAQEQEDQAWKHELDISRLLLAAQDDAFQAVFRRDLRLPGHSARRCRRSSMPNRLTAALRYAFILGGWTYHKCIVPGRRRADLFHPRGGYSDCFAEHMERPQEIPDAIDGIVNGFRMDRLAGTLTLAPRFRSSHKPLANGLSMGYSLLC</sequence>
<evidence type="ECO:0000313" key="1">
    <source>
        <dbReference type="EMBL" id="KAK3672565.1"/>
    </source>
</evidence>
<dbReference type="EMBL" id="JAUTXT010000032">
    <property type="protein sequence ID" value="KAK3672565.1"/>
    <property type="molecule type" value="Genomic_DNA"/>
</dbReference>
<name>A0AAE0TRQ1_9PEZI</name>
<evidence type="ECO:0000313" key="2">
    <source>
        <dbReference type="Proteomes" id="UP001274830"/>
    </source>
</evidence>
<comment type="caution">
    <text evidence="1">The sequence shown here is derived from an EMBL/GenBank/DDBJ whole genome shotgun (WGS) entry which is preliminary data.</text>
</comment>
<proteinExistence type="predicted"/>
<gene>
    <name evidence="1" type="ORF">LTR78_007616</name>
</gene>
<organism evidence="1 2">
    <name type="scientific">Recurvomyces mirabilis</name>
    <dbReference type="NCBI Taxonomy" id="574656"/>
    <lineage>
        <taxon>Eukaryota</taxon>
        <taxon>Fungi</taxon>
        <taxon>Dikarya</taxon>
        <taxon>Ascomycota</taxon>
        <taxon>Pezizomycotina</taxon>
        <taxon>Dothideomycetes</taxon>
        <taxon>Dothideomycetidae</taxon>
        <taxon>Mycosphaerellales</taxon>
        <taxon>Teratosphaeriaceae</taxon>
        <taxon>Recurvomyces</taxon>
    </lineage>
</organism>
<dbReference type="AlphaFoldDB" id="A0AAE0TRQ1"/>
<keyword evidence="2" id="KW-1185">Reference proteome</keyword>